<dbReference type="SUPFAM" id="SSF46934">
    <property type="entry name" value="UBA-like"/>
    <property type="match status" value="2"/>
</dbReference>
<evidence type="ECO:0000259" key="2">
    <source>
        <dbReference type="PROSITE" id="PS50030"/>
    </source>
</evidence>
<dbReference type="InterPro" id="IPR015940">
    <property type="entry name" value="UBA"/>
</dbReference>
<proteinExistence type="predicted"/>
<dbReference type="PROSITE" id="PS50053">
    <property type="entry name" value="UBIQUITIN_2"/>
    <property type="match status" value="1"/>
</dbReference>
<protein>
    <recommendedName>
        <fullName evidence="6">Ubiquitin-associated domain-containing protein</fullName>
    </recommendedName>
</protein>
<evidence type="ECO:0000259" key="3">
    <source>
        <dbReference type="PROSITE" id="PS50053"/>
    </source>
</evidence>
<evidence type="ECO:0000313" key="4">
    <source>
        <dbReference type="EMBL" id="RLU26844.1"/>
    </source>
</evidence>
<dbReference type="InterPro" id="IPR052476">
    <property type="entry name" value="UBAC1"/>
</dbReference>
<gene>
    <name evidence="4" type="ORF">DMN91_000641</name>
</gene>
<dbReference type="InterPro" id="IPR057650">
    <property type="entry name" value="UBL_UBAC1"/>
</dbReference>
<dbReference type="InterPro" id="IPR029071">
    <property type="entry name" value="Ubiquitin-like_domsf"/>
</dbReference>
<feature type="domain" description="UBA" evidence="2">
    <location>
        <begin position="332"/>
        <end position="372"/>
    </location>
</feature>
<accession>A0A3L8E2C4</accession>
<comment type="caution">
    <text evidence="4">The sequence shown here is derived from an EMBL/GenBank/DDBJ whole genome shotgun (WGS) entry which is preliminary data.</text>
</comment>
<feature type="domain" description="Ubiquitin-like" evidence="3">
    <location>
        <begin position="54"/>
        <end position="130"/>
    </location>
</feature>
<dbReference type="Gene3D" id="1.10.260.100">
    <property type="match status" value="1"/>
</dbReference>
<feature type="region of interest" description="Disordered" evidence="1">
    <location>
        <begin position="21"/>
        <end position="46"/>
    </location>
</feature>
<dbReference type="Pfam" id="PF22562">
    <property type="entry name" value="UBA_7"/>
    <property type="match status" value="2"/>
</dbReference>
<sequence>MIPWMRDQIAEAWHNRKSSRAADRRSLALSSASAGNPASNNTMHMPVPTSPEGFSVNVISLEGDVTSIAIKPDFTVENIKKLAVMHFYGEDTSKPVSYYRLVHSAKFKQLVDENCVYDEDINECDELLLVEIRSTVIQESLSDEALKGPSLEAIIEVTSDIPIRNAPKAMQSEIRKILITLVQVSAKILMLSPEADNLYDIIKDRLEVRCRPVNDPKATKTLMEMGYPQKKVLKALRLRKSNITEALEWLIEHQDDSDDSDDGDVDFLSADTTANGSVAGPSSSIGTKKKLLKDACAELFEAGNQDRRQQNLVHIVELFLESLRQYRRMEFKLNKRAMRSLVEMGFEEKNVIGALKITGNDQANACEWLLGERRPSLQDLDKGIDTDGQIYKAIMSNPHIQLSLTNPKVLIAFLSIIETPASANAWINDPEVSPALSQISKTYQVEKHFIHMSRFI</sequence>
<evidence type="ECO:0008006" key="6">
    <source>
        <dbReference type="Google" id="ProtNLM"/>
    </source>
</evidence>
<dbReference type="Proteomes" id="UP000279307">
    <property type="component" value="Chromosome 1"/>
</dbReference>
<dbReference type="InterPro" id="IPR000626">
    <property type="entry name" value="Ubiquitin-like_dom"/>
</dbReference>
<dbReference type="CDD" id="cd14304">
    <property type="entry name" value="UBA2_KPC2"/>
    <property type="match status" value="1"/>
</dbReference>
<feature type="compositionally biased region" description="Low complexity" evidence="1">
    <location>
        <begin position="27"/>
        <end position="41"/>
    </location>
</feature>
<feature type="domain" description="UBA" evidence="2">
    <location>
        <begin position="213"/>
        <end position="253"/>
    </location>
</feature>
<dbReference type="InterPro" id="IPR041927">
    <property type="entry name" value="UBA2_UBAC1"/>
</dbReference>
<reference evidence="4 5" key="1">
    <citation type="journal article" date="2018" name="Genome Res.">
        <title>The genomic architecture and molecular evolution of ant odorant receptors.</title>
        <authorList>
            <person name="McKenzie S.K."/>
            <person name="Kronauer D.J.C."/>
        </authorList>
    </citation>
    <scope>NUCLEOTIDE SEQUENCE [LARGE SCALE GENOMIC DNA]</scope>
    <source>
        <strain evidence="4">Clonal line C1</strain>
    </source>
</reference>
<dbReference type="SMART" id="SM00165">
    <property type="entry name" value="UBA"/>
    <property type="match status" value="2"/>
</dbReference>
<dbReference type="PROSITE" id="PS50030">
    <property type="entry name" value="UBA"/>
    <property type="match status" value="2"/>
</dbReference>
<dbReference type="AlphaFoldDB" id="A0A3L8E2C4"/>
<dbReference type="CDD" id="cd17039">
    <property type="entry name" value="Ubl_ubiquitin_like"/>
    <property type="match status" value="1"/>
</dbReference>
<dbReference type="PANTHER" id="PTHR46738">
    <property type="entry name" value="UBIQUITIN-ASSOCIATED DOMAIN-CONTAINING PROTEIN 1"/>
    <property type="match status" value="1"/>
</dbReference>
<evidence type="ECO:0000256" key="1">
    <source>
        <dbReference type="SAM" id="MobiDB-lite"/>
    </source>
</evidence>
<dbReference type="GO" id="GO:0000151">
    <property type="term" value="C:ubiquitin ligase complex"/>
    <property type="evidence" value="ECO:0007669"/>
    <property type="project" value="TreeGrafter"/>
</dbReference>
<evidence type="ECO:0000313" key="5">
    <source>
        <dbReference type="Proteomes" id="UP000279307"/>
    </source>
</evidence>
<dbReference type="Gene3D" id="1.10.8.10">
    <property type="entry name" value="DNA helicase RuvA subunit, C-terminal domain"/>
    <property type="match status" value="2"/>
</dbReference>
<dbReference type="EMBL" id="QOIP01000001">
    <property type="protein sequence ID" value="RLU26844.1"/>
    <property type="molecule type" value="Genomic_DNA"/>
</dbReference>
<name>A0A3L8E2C4_OOCBI</name>
<dbReference type="InterPro" id="IPR009060">
    <property type="entry name" value="UBA-like_sf"/>
</dbReference>
<dbReference type="SUPFAM" id="SSF54236">
    <property type="entry name" value="Ubiquitin-like"/>
    <property type="match status" value="1"/>
</dbReference>
<organism evidence="4 5">
    <name type="scientific">Ooceraea biroi</name>
    <name type="common">Clonal raider ant</name>
    <name type="synonym">Cerapachys biroi</name>
    <dbReference type="NCBI Taxonomy" id="2015173"/>
    <lineage>
        <taxon>Eukaryota</taxon>
        <taxon>Metazoa</taxon>
        <taxon>Ecdysozoa</taxon>
        <taxon>Arthropoda</taxon>
        <taxon>Hexapoda</taxon>
        <taxon>Insecta</taxon>
        <taxon>Pterygota</taxon>
        <taxon>Neoptera</taxon>
        <taxon>Endopterygota</taxon>
        <taxon>Hymenoptera</taxon>
        <taxon>Apocrita</taxon>
        <taxon>Aculeata</taxon>
        <taxon>Formicoidea</taxon>
        <taxon>Formicidae</taxon>
        <taxon>Dorylinae</taxon>
        <taxon>Ooceraea</taxon>
    </lineage>
</organism>
<dbReference type="Pfam" id="PF23326">
    <property type="entry name" value="UBL_UBAC1"/>
    <property type="match status" value="1"/>
</dbReference>
<dbReference type="OrthoDB" id="336240at2759"/>
<dbReference type="PANTHER" id="PTHR46738:SF1">
    <property type="entry name" value="UBIQUITIN-ASSOCIATED DOMAIN-CONTAINING PROTEIN 1"/>
    <property type="match status" value="1"/>
</dbReference>